<feature type="chain" id="PRO_5008595486" evidence="1">
    <location>
        <begin position="21"/>
        <end position="210"/>
    </location>
</feature>
<comment type="caution">
    <text evidence="2">The sequence shown here is derived from an EMBL/GenBank/DDBJ whole genome shotgun (WGS) entry which is preliminary data.</text>
</comment>
<reference evidence="2 3" key="1">
    <citation type="submission" date="2016-04" db="EMBL/GenBank/DDBJ databases">
        <title>ATOL: Assembling a taxonomically balanced genome-scale reconstruction of the evolutionary history of the Enterobacteriaceae.</title>
        <authorList>
            <person name="Plunkett G.III."/>
            <person name="Neeno-Eckwall E.C."/>
            <person name="Glasner J.D."/>
            <person name="Perna N.T."/>
        </authorList>
    </citation>
    <scope>NUCLEOTIDE SEQUENCE [LARGE SCALE GENOMIC DNA]</scope>
    <source>
        <strain evidence="2 3">ATCC 35613</strain>
    </source>
</reference>
<organism evidence="2 3">
    <name type="scientific">Providencia heimbachae ATCC 35613</name>
    <dbReference type="NCBI Taxonomy" id="1354272"/>
    <lineage>
        <taxon>Bacteria</taxon>
        <taxon>Pseudomonadati</taxon>
        <taxon>Pseudomonadota</taxon>
        <taxon>Gammaproteobacteria</taxon>
        <taxon>Enterobacterales</taxon>
        <taxon>Morganellaceae</taxon>
        <taxon>Providencia</taxon>
    </lineage>
</organism>
<dbReference type="PATRIC" id="fig|1354272.4.peg.2959"/>
<sequence length="210" mass="22797">MFKKSLYALPLIFISCSALSAPVANLKVIGEIVPPTCTINGLSNANIEYVFNVSPNLFPDTASYQLDGISKKIQIICDSTTYLTFNAQDNRENSVNIGGTTNYAFGLGMFDTDKKVGYYIINMKNPTVQANNQSGEKQVGMLANNTYLDDEMIVTKSYTIAWAAAQNQLASGQVFSAEFEVTPYLNGNLKNHTGDASLDGHATLTFGFAI</sequence>
<protein>
    <submittedName>
        <fullName evidence="2">Putative exported protein</fullName>
    </submittedName>
</protein>
<evidence type="ECO:0000256" key="1">
    <source>
        <dbReference type="SAM" id="SignalP"/>
    </source>
</evidence>
<dbReference type="RefSeq" id="WP_068909480.1">
    <property type="nucleotide sequence ID" value="NZ_LXEW01000040.1"/>
</dbReference>
<name>A0A1B7JP92_9GAMM</name>
<evidence type="ECO:0000313" key="3">
    <source>
        <dbReference type="Proteomes" id="UP000078224"/>
    </source>
</evidence>
<feature type="signal peptide" evidence="1">
    <location>
        <begin position="1"/>
        <end position="20"/>
    </location>
</feature>
<dbReference type="EMBL" id="LXEW01000040">
    <property type="protein sequence ID" value="OAT49733.1"/>
    <property type="molecule type" value="Genomic_DNA"/>
</dbReference>
<dbReference type="AlphaFoldDB" id="A0A1B7JP92"/>
<gene>
    <name evidence="2" type="ORF">M998_2898</name>
</gene>
<accession>A0A1B7JP92</accession>
<dbReference type="PROSITE" id="PS51257">
    <property type="entry name" value="PROKAR_LIPOPROTEIN"/>
    <property type="match status" value="1"/>
</dbReference>
<keyword evidence="3" id="KW-1185">Reference proteome</keyword>
<keyword evidence="1" id="KW-0732">Signal</keyword>
<dbReference type="Proteomes" id="UP000078224">
    <property type="component" value="Unassembled WGS sequence"/>
</dbReference>
<proteinExistence type="predicted"/>
<dbReference type="OrthoDB" id="6602106at2"/>
<evidence type="ECO:0000313" key="2">
    <source>
        <dbReference type="EMBL" id="OAT49733.1"/>
    </source>
</evidence>